<protein>
    <recommendedName>
        <fullName evidence="3">DNA adenine methylase</fullName>
    </recommendedName>
</protein>
<organism evidence="1 2">
    <name type="scientific">Alicyclobacillus fastidiosus</name>
    <dbReference type="NCBI Taxonomy" id="392011"/>
    <lineage>
        <taxon>Bacteria</taxon>
        <taxon>Bacillati</taxon>
        <taxon>Bacillota</taxon>
        <taxon>Bacilli</taxon>
        <taxon>Bacillales</taxon>
        <taxon>Alicyclobacillaceae</taxon>
        <taxon>Alicyclobacillus</taxon>
    </lineage>
</organism>
<keyword evidence="2" id="KW-1185">Reference proteome</keyword>
<accession>A0ABV5AG11</accession>
<gene>
    <name evidence="1" type="ORF">KKP3000_004063</name>
</gene>
<dbReference type="RefSeq" id="WP_275474789.1">
    <property type="nucleotide sequence ID" value="NZ_CP162940.1"/>
</dbReference>
<sequence length="177" mass="21172">MALYDHTELDIQPFRNHLDRTSIRKRLLLYFANEEPGTGKLEKTSRYRYCVETMEDGSTIWIVRPGRRNGNDFRIEVEGHRFGKSKTPKYEDVYRDLELKREANPKQFQKLLEFVDAVYACREFKEKRLQTLCAKFAGVGYPADLILRLIKWFLIEQDMTYWNISGRDCAFYRQLPR</sequence>
<name>A0ABV5AG11_9BACL</name>
<evidence type="ECO:0000313" key="1">
    <source>
        <dbReference type="EMBL" id="MFB5190592.1"/>
    </source>
</evidence>
<comment type="caution">
    <text evidence="1">The sequence shown here is derived from an EMBL/GenBank/DDBJ whole genome shotgun (WGS) entry which is preliminary data.</text>
</comment>
<reference evidence="1 2" key="1">
    <citation type="journal article" date="2024" name="Int. J. Mol. Sci.">
        <title>Exploration of Alicyclobacillus spp. Genome in Search of Antibiotic Resistance.</title>
        <authorList>
            <person name="Bucka-Kolendo J."/>
            <person name="Kiousi D.E."/>
            <person name="Dekowska A."/>
            <person name="Mikolajczuk-Szczyrba A."/>
            <person name="Karadedos D.M."/>
            <person name="Michael P."/>
            <person name="Galanis A."/>
            <person name="Sokolowska B."/>
        </authorList>
    </citation>
    <scope>NUCLEOTIDE SEQUENCE [LARGE SCALE GENOMIC DNA]</scope>
    <source>
        <strain evidence="1 2">KKP 3000</strain>
    </source>
</reference>
<evidence type="ECO:0000313" key="2">
    <source>
        <dbReference type="Proteomes" id="UP001579974"/>
    </source>
</evidence>
<evidence type="ECO:0008006" key="3">
    <source>
        <dbReference type="Google" id="ProtNLM"/>
    </source>
</evidence>
<proteinExistence type="predicted"/>
<dbReference type="EMBL" id="JBDXSU010000006">
    <property type="protein sequence ID" value="MFB5190592.1"/>
    <property type="molecule type" value="Genomic_DNA"/>
</dbReference>
<dbReference type="Proteomes" id="UP001579974">
    <property type="component" value="Unassembled WGS sequence"/>
</dbReference>